<dbReference type="GO" id="GO:0005829">
    <property type="term" value="C:cytosol"/>
    <property type="evidence" value="ECO:0007669"/>
    <property type="project" value="TreeGrafter"/>
</dbReference>
<proteinExistence type="inferred from homology"/>
<dbReference type="AlphaFoldDB" id="A0A8C0WFK9"/>
<evidence type="ECO:0000256" key="4">
    <source>
        <dbReference type="ARBA" id="ARBA00051415"/>
    </source>
</evidence>
<dbReference type="Gene3D" id="2.60.420.10">
    <property type="entry name" value="Maltose phosphorylase, domain 3"/>
    <property type="match status" value="1"/>
</dbReference>
<evidence type="ECO:0000256" key="6">
    <source>
        <dbReference type="ARBA" id="ARBA00066430"/>
    </source>
</evidence>
<keyword evidence="2" id="KW-0378">Hydrolase</keyword>
<dbReference type="SUPFAM" id="SSF48208">
    <property type="entry name" value="Six-hairpin glycosidases"/>
    <property type="match status" value="1"/>
</dbReference>
<name>A0A8C0WFK9_CASCN</name>
<dbReference type="Ensembl" id="ENSCCNT00000009732.1">
    <property type="protein sequence ID" value="ENSCCNP00000007335.1"/>
    <property type="gene ID" value="ENSCCNG00000007814.1"/>
</dbReference>
<dbReference type="FunFam" id="1.50.10.10:FF:000023">
    <property type="entry name" value="Protein-glucosylgalactosylhydroxylysine glucosidase"/>
    <property type="match status" value="1"/>
</dbReference>
<dbReference type="InterPro" id="IPR005195">
    <property type="entry name" value="Glyco_hydro_65_M"/>
</dbReference>
<dbReference type="Gene3D" id="1.50.10.10">
    <property type="match status" value="1"/>
</dbReference>
<dbReference type="InterPro" id="IPR008928">
    <property type="entry name" value="6-hairpin_glycosidase_sf"/>
</dbReference>
<evidence type="ECO:0000313" key="10">
    <source>
        <dbReference type="Ensembl" id="ENSCCNP00000007335.1"/>
    </source>
</evidence>
<keyword evidence="3" id="KW-0326">Glycosidase</keyword>
<reference evidence="10" key="1">
    <citation type="submission" date="2023-09" db="UniProtKB">
        <authorList>
            <consortium name="Ensembl"/>
        </authorList>
    </citation>
    <scope>IDENTIFICATION</scope>
</reference>
<comment type="function">
    <text evidence="5">Catalyzes the hydrolysis of glucose from the disaccharide unit linked to hydroxylysine residues of collagen and collagen-like proteins.</text>
</comment>
<protein>
    <recommendedName>
        <fullName evidence="7">Protein-glucosylgalactosylhydroxylysine glucosidase</fullName>
        <ecNumber evidence="6">3.2.1.107</ecNumber>
    </recommendedName>
    <alternativeName>
        <fullName evidence="8">Acid trehalase-like protein 1</fullName>
    </alternativeName>
</protein>
<dbReference type="InterPro" id="IPR012341">
    <property type="entry name" value="6hp_glycosidase-like_sf"/>
</dbReference>
<gene>
    <name evidence="10" type="primary">Pgghg</name>
</gene>
<accession>A0A8C0WFK9</accession>
<evidence type="ECO:0000256" key="5">
    <source>
        <dbReference type="ARBA" id="ARBA00053339"/>
    </source>
</evidence>
<evidence type="ECO:0000256" key="3">
    <source>
        <dbReference type="ARBA" id="ARBA00023295"/>
    </source>
</evidence>
<sequence length="700" mass="77332">MEDAREDPTVFTAPSLPKDPRLLATVTNTYLGTRVYQDTLHVSGLYNGAAGGTHRAILPNPLNTRMEAPAETGEQLTENFALDTNTGSFLHTLEGPSFRASQRIYAHRMLPHVLAFSVSIERLAAGSWPITVLLQSAFSPKSPDLDLHLGPDFQGVRYLYGHTLTPEQPGGPQQEVHMLWTPVPPALTLGKDEEARTWDFLTVVGSSQAEAQACLAEALQLQAQGTLYIAHAQAWAQFWAGCGLDVAGPLALRQVLRGSLYYLLSALPQPGTPGYICHGLSPGGLSNGSQEECYWGHIFWDQDLWMFPNILMFHPEAARAILEYRIRTLGGALENARNLGYQGAKFAWESAGSGLEVCPEDIYGAQEIHINGAVVLAFQLYYYTTQDLHLFQEAGGWDVVSAVAEFWCSRVEWSPREEEYHMRGVMPPDEYHSGINNSVYTNVLVQNSLRFAAALAQDLGLPVPDQWLVVADKIKVPFDPERNFHPEFDGYELGEEVKQADVVLLGYPVPFTLSPDVRRKNLEIYEAVTSPRGPAMTWSMFAVGWMELKDPSKVRDLLDRSFTNVTEPFKVWTENADGSGAVNFLTGMGGFLQAVLFGCTGFRITEASVKFDPLCPVGVSRVHISGISYQGNKLNFAFSKDSITVEVTAQAEPWAPLLEAKLWPSQTRLPLLLEGFLSPLGWPDTKVTPITAQKLLSVSW</sequence>
<evidence type="ECO:0000259" key="9">
    <source>
        <dbReference type="Pfam" id="PF03632"/>
    </source>
</evidence>
<comment type="similarity">
    <text evidence="1">Belongs to the glycosyl hydrolase 65 family.</text>
</comment>
<dbReference type="GO" id="GO:0005975">
    <property type="term" value="P:carbohydrate metabolic process"/>
    <property type="evidence" value="ECO:0007669"/>
    <property type="project" value="InterPro"/>
</dbReference>
<dbReference type="PANTHER" id="PTHR11051:SF8">
    <property type="entry name" value="PROTEIN-GLUCOSYLGALACTOSYLHYDROXYLYSINE GLUCOSIDASE"/>
    <property type="match status" value="1"/>
</dbReference>
<comment type="catalytic activity">
    <reaction evidence="4">
        <text>(5R)-5-O-[alpha-D-glucosyl-(1-&gt;2)-beta-D-galactosyl]-5-hydroxy-L-lysyl-[collagen] + H2O = (5R)-5-O-(beta-D-galactosyl)-5-hydroxy-L-lysyl-[collagen] + D-glucose</text>
        <dbReference type="Rhea" id="RHEA:11068"/>
        <dbReference type="Rhea" id="RHEA-COMP:12753"/>
        <dbReference type="Rhea" id="RHEA-COMP:12754"/>
        <dbReference type="ChEBI" id="CHEBI:4167"/>
        <dbReference type="ChEBI" id="CHEBI:15377"/>
        <dbReference type="ChEBI" id="CHEBI:133443"/>
        <dbReference type="ChEBI" id="CHEBI:133452"/>
        <dbReference type="EC" id="3.2.1.107"/>
    </reaction>
</comment>
<dbReference type="GO" id="GO:0047402">
    <property type="term" value="F:protein-glucosylgalactosylhydroxylysine glucosidase activity"/>
    <property type="evidence" value="ECO:0007669"/>
    <property type="project" value="UniProtKB-EC"/>
</dbReference>
<evidence type="ECO:0000256" key="7">
    <source>
        <dbReference type="ARBA" id="ARBA00071505"/>
    </source>
</evidence>
<dbReference type="Pfam" id="PF03632">
    <property type="entry name" value="Glyco_hydro_65m"/>
    <property type="match status" value="1"/>
</dbReference>
<dbReference type="PANTHER" id="PTHR11051">
    <property type="entry name" value="GLYCOSYL HYDROLASE-RELATED"/>
    <property type="match status" value="1"/>
</dbReference>
<feature type="domain" description="Glycoside hydrolase family 65 central catalytic" evidence="9">
    <location>
        <begin position="288"/>
        <end position="492"/>
    </location>
</feature>
<evidence type="ECO:0000256" key="2">
    <source>
        <dbReference type="ARBA" id="ARBA00022801"/>
    </source>
</evidence>
<dbReference type="EC" id="3.2.1.107" evidence="6"/>
<evidence type="ECO:0000256" key="1">
    <source>
        <dbReference type="ARBA" id="ARBA00006768"/>
    </source>
</evidence>
<evidence type="ECO:0000256" key="8">
    <source>
        <dbReference type="ARBA" id="ARBA00079982"/>
    </source>
</evidence>
<organism evidence="10">
    <name type="scientific">Castor canadensis</name>
    <name type="common">American beaver</name>
    <dbReference type="NCBI Taxonomy" id="51338"/>
    <lineage>
        <taxon>Eukaryota</taxon>
        <taxon>Metazoa</taxon>
        <taxon>Chordata</taxon>
        <taxon>Craniata</taxon>
        <taxon>Vertebrata</taxon>
        <taxon>Euteleostomi</taxon>
        <taxon>Mammalia</taxon>
        <taxon>Eutheria</taxon>
        <taxon>Euarchontoglires</taxon>
        <taxon>Glires</taxon>
        <taxon>Rodentia</taxon>
        <taxon>Castorimorpha</taxon>
        <taxon>Castoridae</taxon>
        <taxon>Castor</taxon>
    </lineage>
</organism>